<feature type="transmembrane region" description="Helical" evidence="8">
    <location>
        <begin position="356"/>
        <end position="375"/>
    </location>
</feature>
<feature type="transmembrane region" description="Helical" evidence="8">
    <location>
        <begin position="381"/>
        <end position="405"/>
    </location>
</feature>
<dbReference type="PANTHER" id="PTHR41394">
    <property type="entry name" value="MAGNESIUM TRANSPORTER MGTE"/>
    <property type="match status" value="1"/>
</dbReference>
<keyword evidence="11" id="KW-1185">Reference proteome</keyword>
<dbReference type="SUPFAM" id="SSF54631">
    <property type="entry name" value="CBS-domain pair"/>
    <property type="match status" value="1"/>
</dbReference>
<evidence type="ECO:0000313" key="10">
    <source>
        <dbReference type="EMBL" id="GGN77444.1"/>
    </source>
</evidence>
<comment type="subunit">
    <text evidence="8">Homodimer.</text>
</comment>
<keyword evidence="7 8" id="KW-0472">Membrane</keyword>
<dbReference type="InterPro" id="IPR006667">
    <property type="entry name" value="SLC41_membr_dom"/>
</dbReference>
<dbReference type="NCBIfam" id="TIGR00400">
    <property type="entry name" value="mgtE"/>
    <property type="match status" value="1"/>
</dbReference>
<dbReference type="SUPFAM" id="SSF158791">
    <property type="entry name" value="MgtE N-terminal domain-like"/>
    <property type="match status" value="1"/>
</dbReference>
<dbReference type="SUPFAM" id="SSF161093">
    <property type="entry name" value="MgtE membrane domain-like"/>
    <property type="match status" value="1"/>
</dbReference>
<evidence type="ECO:0000256" key="5">
    <source>
        <dbReference type="ARBA" id="ARBA00022842"/>
    </source>
</evidence>
<evidence type="ECO:0000259" key="9">
    <source>
        <dbReference type="SMART" id="SM00924"/>
    </source>
</evidence>
<evidence type="ECO:0000256" key="7">
    <source>
        <dbReference type="ARBA" id="ARBA00023136"/>
    </source>
</evidence>
<dbReference type="InterPro" id="IPR006668">
    <property type="entry name" value="Mg_transptr_MgtE_intracell_dom"/>
</dbReference>
<keyword evidence="6 8" id="KW-1133">Transmembrane helix</keyword>
<dbReference type="Proteomes" id="UP000626982">
    <property type="component" value="Unassembled WGS sequence"/>
</dbReference>
<gene>
    <name evidence="10" type="ORF">GCM10010968_02060</name>
</gene>
<evidence type="ECO:0000256" key="1">
    <source>
        <dbReference type="ARBA" id="ARBA00004141"/>
    </source>
</evidence>
<evidence type="ECO:0000256" key="6">
    <source>
        <dbReference type="ARBA" id="ARBA00022989"/>
    </source>
</evidence>
<evidence type="ECO:0000256" key="2">
    <source>
        <dbReference type="ARBA" id="ARBA00009749"/>
    </source>
</evidence>
<sequence length="442" mass="46374">MPLDAAAVRAHVQERDLRPVAEGLREARVDEVLALLDELATTDAAVVFRLLGKQAAVEVLDRLDARSRTDLVAVLGHEEVAAAFRGLDADEQARLLDELPATIARRLIATIDDERLEPVMAVLGYPAGSVGRRMEPTTVRLLADDSVDASLAALRATADVGAAVPVLEDDRVLVGLSDAHALLRADPAAPTRSVAAAAPVVATTSDDAERVARLALDRGALLVPVLDAERRLVGVLPIADAARIDRDAVAEDQARSGGSEPLRRPYLLTPVRTLTRSRIVWLLVLAVSAVLTVHVLELFEATLEQQVALALFIPLLTGIGGNTGSQAATTVTRALAVGDVQPRDVLRVAGKEVRTGLLLGLGLALLAFAIASLVYGWHIGAVLAIALALNCPIAATVGGVVPLAARACRVDPAVLSTPFITTFCDATGLVVYFLVAIAVLPL</sequence>
<dbReference type="InterPro" id="IPR038076">
    <property type="entry name" value="MgtE_N_sf"/>
</dbReference>
<proteinExistence type="inferred from homology"/>
<accession>A0ABQ2KAV7</accession>
<dbReference type="Gene3D" id="1.25.60.10">
    <property type="entry name" value="MgtE N-terminal domain-like"/>
    <property type="match status" value="1"/>
</dbReference>
<keyword evidence="3 8" id="KW-0813">Transport</keyword>
<keyword evidence="4 8" id="KW-0812">Transmembrane</keyword>
<comment type="similarity">
    <text evidence="2 8">Belongs to the SLC41A transporter family.</text>
</comment>
<dbReference type="Pfam" id="PF01769">
    <property type="entry name" value="MgtE"/>
    <property type="match status" value="1"/>
</dbReference>
<feature type="transmembrane region" description="Helical" evidence="8">
    <location>
        <begin position="279"/>
        <end position="299"/>
    </location>
</feature>
<dbReference type="InterPro" id="IPR036739">
    <property type="entry name" value="SLC41_membr_dom_sf"/>
</dbReference>
<comment type="caution">
    <text evidence="10">The sequence shown here is derived from an EMBL/GenBank/DDBJ whole genome shotgun (WGS) entry which is preliminary data.</text>
</comment>
<evidence type="ECO:0000256" key="8">
    <source>
        <dbReference type="RuleBase" id="RU362011"/>
    </source>
</evidence>
<dbReference type="RefSeq" id="WP_188715113.1">
    <property type="nucleotide sequence ID" value="NZ_BAABBD010000001.1"/>
</dbReference>
<dbReference type="PANTHER" id="PTHR41394:SF8">
    <property type="entry name" value="MAGNESIUM TRANSPORTER MGTE"/>
    <property type="match status" value="1"/>
</dbReference>
<dbReference type="Gene3D" id="3.10.580.10">
    <property type="entry name" value="CBS-domain"/>
    <property type="match status" value="1"/>
</dbReference>
<dbReference type="InterPro" id="IPR006669">
    <property type="entry name" value="MgtE_transporter"/>
</dbReference>
<dbReference type="Pfam" id="PF03448">
    <property type="entry name" value="MgtE_N"/>
    <property type="match status" value="1"/>
</dbReference>
<comment type="subcellular location">
    <subcellularLocation>
        <location evidence="8">Cell membrane</location>
        <topology evidence="8">Multi-pass membrane protein</topology>
    </subcellularLocation>
    <subcellularLocation>
        <location evidence="1">Membrane</location>
        <topology evidence="1">Multi-pass membrane protein</topology>
    </subcellularLocation>
</comment>
<keyword evidence="5 8" id="KW-0460">Magnesium</keyword>
<protein>
    <recommendedName>
        <fullName evidence="8">Magnesium transporter MgtE</fullName>
    </recommendedName>
</protein>
<comment type="caution">
    <text evidence="8">Lacks conserved residue(s) required for the propagation of feature annotation.</text>
</comment>
<reference evidence="11" key="1">
    <citation type="journal article" date="2019" name="Int. J. Syst. Evol. Microbiol.">
        <title>The Global Catalogue of Microorganisms (GCM) 10K type strain sequencing project: providing services to taxonomists for standard genome sequencing and annotation.</title>
        <authorList>
            <consortium name="The Broad Institute Genomics Platform"/>
            <consortium name="The Broad Institute Genome Sequencing Center for Infectious Disease"/>
            <person name="Wu L."/>
            <person name="Ma J."/>
        </authorList>
    </citation>
    <scope>NUCLEOTIDE SEQUENCE [LARGE SCALE GENOMIC DNA]</scope>
    <source>
        <strain evidence="11">CGMCC 1.6960</strain>
    </source>
</reference>
<evidence type="ECO:0000256" key="3">
    <source>
        <dbReference type="ARBA" id="ARBA00022448"/>
    </source>
</evidence>
<evidence type="ECO:0000313" key="11">
    <source>
        <dbReference type="Proteomes" id="UP000626982"/>
    </source>
</evidence>
<feature type="transmembrane region" description="Helical" evidence="8">
    <location>
        <begin position="417"/>
        <end position="440"/>
    </location>
</feature>
<name>A0ABQ2KAV7_9MICO</name>
<keyword evidence="8" id="KW-1003">Cell membrane</keyword>
<evidence type="ECO:0000256" key="4">
    <source>
        <dbReference type="ARBA" id="ARBA00022692"/>
    </source>
</evidence>
<feature type="domain" description="Magnesium transporter MgtE intracellular" evidence="9">
    <location>
        <begin position="27"/>
        <end position="130"/>
    </location>
</feature>
<dbReference type="SMART" id="SM00924">
    <property type="entry name" value="MgtE_N"/>
    <property type="match status" value="1"/>
</dbReference>
<comment type="function">
    <text evidence="8">Acts as a magnesium transporter.</text>
</comment>
<organism evidence="10 11">
    <name type="scientific">Agrococcus terreus</name>
    <dbReference type="NCBI Taxonomy" id="574649"/>
    <lineage>
        <taxon>Bacteria</taxon>
        <taxon>Bacillati</taxon>
        <taxon>Actinomycetota</taxon>
        <taxon>Actinomycetes</taxon>
        <taxon>Micrococcales</taxon>
        <taxon>Microbacteriaceae</taxon>
        <taxon>Agrococcus</taxon>
    </lineage>
</organism>
<dbReference type="Gene3D" id="1.10.357.20">
    <property type="entry name" value="SLC41 divalent cation transporters, integral membrane domain"/>
    <property type="match status" value="1"/>
</dbReference>
<dbReference type="InterPro" id="IPR046342">
    <property type="entry name" value="CBS_dom_sf"/>
</dbReference>
<dbReference type="EMBL" id="BMLM01000001">
    <property type="protein sequence ID" value="GGN77444.1"/>
    <property type="molecule type" value="Genomic_DNA"/>
</dbReference>
<keyword evidence="8" id="KW-0479">Metal-binding</keyword>